<dbReference type="RefSeq" id="YP_009845800.1">
    <property type="nucleotide sequence ID" value="NC_048765.1"/>
</dbReference>
<organism evidence="1 2">
    <name type="scientific">Vibrio phage VAP7</name>
    <dbReference type="NCBI Taxonomy" id="2584487"/>
    <lineage>
        <taxon>Viruses</taxon>
        <taxon>Duplodnaviria</taxon>
        <taxon>Heunggongvirae</taxon>
        <taxon>Uroviricota</taxon>
        <taxon>Caudoviricetes</taxon>
        <taxon>Pantevenvirales</taxon>
        <taxon>Ackermannviridae</taxon>
        <taxon>Vapseptimavirus</taxon>
        <taxon>Vapseptimavirus VAP7</taxon>
    </lineage>
</organism>
<dbReference type="GeneID" id="55616163"/>
<reference evidence="1 2" key="1">
    <citation type="submission" date="2019-04" db="EMBL/GenBank/DDBJ databases">
        <authorList>
            <person name="Gao M."/>
            <person name="Bai C."/>
            <person name="Tong Y."/>
            <person name="Xu X."/>
        </authorList>
    </citation>
    <scope>NUCLEOTIDE SEQUENCE [LARGE SCALE GENOMIC DNA]</scope>
    <source>
        <strain evidence="1 2">Vibrio alginolyticus VA1</strain>
    </source>
</reference>
<dbReference type="Proteomes" id="UP000318470">
    <property type="component" value="Segment"/>
</dbReference>
<evidence type="ECO:0000313" key="2">
    <source>
        <dbReference type="Proteomes" id="UP000318470"/>
    </source>
</evidence>
<protein>
    <submittedName>
        <fullName evidence="1">Putative neck protein</fullName>
    </submittedName>
</protein>
<dbReference type="KEGG" id="vg:55616163"/>
<keyword evidence="2" id="KW-1185">Reference proteome</keyword>
<accession>A0A4Y5TXF7</accession>
<name>A0A4Y5TXF7_9CAUD</name>
<evidence type="ECO:0000313" key="1">
    <source>
        <dbReference type="EMBL" id="QDB73326.1"/>
    </source>
</evidence>
<proteinExistence type="predicted"/>
<dbReference type="EMBL" id="MK795384">
    <property type="protein sequence ID" value="QDB73326.1"/>
    <property type="molecule type" value="Genomic_DNA"/>
</dbReference>
<sequence>MAKIDSKDKMIEYAKRKLGEPVIQVNLDKTQMEDAVDDAIQQFCEWHRDGSESIYFVHKVTAEDAANGYVNLPTDRQIDDVVELLPGDQSLMTSWTTPTGQSLLQMFSVNNTSSCMLSASSFVMMKQRMTTLDKAIGARYPFRFMKYRRRIYCDFKLKADQFLVFSCFENIDPRIDANKEAWEDQWLKRYCTALIKERWGNVLIIANGIKLPGGIELDGNKILDDAKAEIAELETELKDEHQEPAMFFVG</sequence>